<name>A0A0F7L4Y8_9VIRU</name>
<reference evidence="2" key="1">
    <citation type="journal article" date="2015" name="Front. Microbiol.">
        <title>Combining genomic sequencing methods to explore viral diversity and reveal potential virus-host interactions.</title>
        <authorList>
            <person name="Chow C.E."/>
            <person name="Winget D.M."/>
            <person name="White R.A.III."/>
            <person name="Hallam S.J."/>
            <person name="Suttle C.A."/>
        </authorList>
    </citation>
    <scope>NUCLEOTIDE SEQUENCE</scope>
    <source>
        <strain evidence="2">Anoxic2_1</strain>
    </source>
</reference>
<feature type="region of interest" description="Disordered" evidence="1">
    <location>
        <begin position="1"/>
        <end position="36"/>
    </location>
</feature>
<feature type="region of interest" description="Disordered" evidence="1">
    <location>
        <begin position="48"/>
        <end position="70"/>
    </location>
</feature>
<feature type="compositionally biased region" description="Basic residues" evidence="1">
    <location>
        <begin position="48"/>
        <end position="58"/>
    </location>
</feature>
<organism evidence="2">
    <name type="scientific">uncultured marine virus</name>
    <dbReference type="NCBI Taxonomy" id="186617"/>
    <lineage>
        <taxon>Viruses</taxon>
        <taxon>environmental samples</taxon>
    </lineage>
</organism>
<feature type="compositionally biased region" description="Polar residues" evidence="1">
    <location>
        <begin position="61"/>
        <end position="70"/>
    </location>
</feature>
<sequence length="70" mass="8483">MPRRTAKPSPCWSVRVRRSRSVRRRIKSRSKRTRRSRWRLRWVRRRSCKGSPPRRRRGGLLTSNEIVTGV</sequence>
<evidence type="ECO:0000256" key="1">
    <source>
        <dbReference type="SAM" id="MobiDB-lite"/>
    </source>
</evidence>
<feature type="compositionally biased region" description="Basic residues" evidence="1">
    <location>
        <begin position="15"/>
        <end position="36"/>
    </location>
</feature>
<dbReference type="EMBL" id="KR029585">
    <property type="protein sequence ID" value="AKH46568.1"/>
    <property type="molecule type" value="Genomic_DNA"/>
</dbReference>
<accession>A0A0F7L4Y8</accession>
<proteinExistence type="predicted"/>
<evidence type="ECO:0000313" key="2">
    <source>
        <dbReference type="EMBL" id="AKH46568.1"/>
    </source>
</evidence>
<reference evidence="2" key="2">
    <citation type="submission" date="2015-03" db="EMBL/GenBank/DDBJ databases">
        <authorList>
            <person name="Chow C.-E.T."/>
            <person name="Winget D.M."/>
            <person name="White R.A.III."/>
            <person name="Hallam S.J."/>
            <person name="Suttle C.A."/>
        </authorList>
    </citation>
    <scope>NUCLEOTIDE SEQUENCE</scope>
    <source>
        <strain evidence="2">Anoxic2_1</strain>
    </source>
</reference>
<protein>
    <submittedName>
        <fullName evidence="2">Uncharacterized protein</fullName>
    </submittedName>
</protein>